<comment type="similarity">
    <text evidence="1">Belongs to the DapA family.</text>
</comment>
<evidence type="ECO:0000313" key="4">
    <source>
        <dbReference type="Proteomes" id="UP000248916"/>
    </source>
</evidence>
<evidence type="ECO:0000313" key="3">
    <source>
        <dbReference type="EMBL" id="PZX10334.1"/>
    </source>
</evidence>
<dbReference type="PANTHER" id="PTHR12128">
    <property type="entry name" value="DIHYDRODIPICOLINATE SYNTHASE"/>
    <property type="match status" value="1"/>
</dbReference>
<dbReference type="Gene3D" id="3.20.20.70">
    <property type="entry name" value="Aldolase class I"/>
    <property type="match status" value="1"/>
</dbReference>
<evidence type="ECO:0000256" key="2">
    <source>
        <dbReference type="ARBA" id="ARBA00023239"/>
    </source>
</evidence>
<dbReference type="EMBL" id="QKZL01000048">
    <property type="protein sequence ID" value="PZX10334.1"/>
    <property type="molecule type" value="Genomic_DNA"/>
</dbReference>
<sequence length="106" mass="11375">MSAQIDRETAGVFVISATPFAEDGALDLQSTDRLIDFYLEAGVTGLTILGIMGEASKLSPEEAGAFLESVMRRVEGRVPVVVGVSAAGLDPMRRWRIDRCRPVPPA</sequence>
<dbReference type="InterPro" id="IPR002220">
    <property type="entry name" value="DapA-like"/>
</dbReference>
<name>A0A2W7N0F5_9RHOB</name>
<dbReference type="Pfam" id="PF00701">
    <property type="entry name" value="DHDPS"/>
    <property type="match status" value="1"/>
</dbReference>
<keyword evidence="4" id="KW-1185">Reference proteome</keyword>
<evidence type="ECO:0000256" key="1">
    <source>
        <dbReference type="ARBA" id="ARBA00007592"/>
    </source>
</evidence>
<protein>
    <submittedName>
        <fullName evidence="3">4-hydroxy-tetrahydrodipicolinate synthase</fullName>
    </submittedName>
</protein>
<accession>A0A2W7N0F5</accession>
<reference evidence="3 4" key="1">
    <citation type="submission" date="2018-06" db="EMBL/GenBank/DDBJ databases">
        <title>Genomic Encyclopedia of Archaeal and Bacterial Type Strains, Phase II (KMG-II): from individual species to whole genera.</title>
        <authorList>
            <person name="Goeker M."/>
        </authorList>
    </citation>
    <scope>NUCLEOTIDE SEQUENCE [LARGE SCALE GENOMIC DNA]</scope>
    <source>
        <strain evidence="3 4">DSM 22009</strain>
    </source>
</reference>
<proteinExistence type="inferred from homology"/>
<dbReference type="InterPro" id="IPR013785">
    <property type="entry name" value="Aldolase_TIM"/>
</dbReference>
<keyword evidence="2" id="KW-0456">Lyase</keyword>
<dbReference type="Proteomes" id="UP000248916">
    <property type="component" value="Unassembled WGS sequence"/>
</dbReference>
<organism evidence="3 4">
    <name type="scientific">Palleronia aestuarii</name>
    <dbReference type="NCBI Taxonomy" id="568105"/>
    <lineage>
        <taxon>Bacteria</taxon>
        <taxon>Pseudomonadati</taxon>
        <taxon>Pseudomonadota</taxon>
        <taxon>Alphaproteobacteria</taxon>
        <taxon>Rhodobacterales</taxon>
        <taxon>Roseobacteraceae</taxon>
        <taxon>Palleronia</taxon>
    </lineage>
</organism>
<gene>
    <name evidence="3" type="ORF">LX81_04254</name>
</gene>
<dbReference type="GO" id="GO:0005829">
    <property type="term" value="C:cytosol"/>
    <property type="evidence" value="ECO:0007669"/>
    <property type="project" value="TreeGrafter"/>
</dbReference>
<dbReference type="GO" id="GO:0008840">
    <property type="term" value="F:4-hydroxy-tetrahydrodipicolinate synthase activity"/>
    <property type="evidence" value="ECO:0007669"/>
    <property type="project" value="TreeGrafter"/>
</dbReference>
<dbReference type="CDD" id="cd00408">
    <property type="entry name" value="DHDPS-like"/>
    <property type="match status" value="1"/>
</dbReference>
<comment type="caution">
    <text evidence="3">The sequence shown here is derived from an EMBL/GenBank/DDBJ whole genome shotgun (WGS) entry which is preliminary data.</text>
</comment>
<dbReference type="AlphaFoldDB" id="A0A2W7N0F5"/>
<dbReference type="PANTHER" id="PTHR12128:SF66">
    <property type="entry name" value="4-HYDROXY-2-OXOGLUTARATE ALDOLASE, MITOCHONDRIAL"/>
    <property type="match status" value="1"/>
</dbReference>
<dbReference type="SUPFAM" id="SSF51569">
    <property type="entry name" value="Aldolase"/>
    <property type="match status" value="1"/>
</dbReference>